<feature type="coiled-coil region" evidence="7">
    <location>
        <begin position="638"/>
        <end position="717"/>
    </location>
</feature>
<protein>
    <recommendedName>
        <fullName evidence="6">Autophagy-related protein 11</fullName>
    </recommendedName>
</protein>
<evidence type="ECO:0000256" key="5">
    <source>
        <dbReference type="ARBA" id="ARBA00023054"/>
    </source>
</evidence>
<feature type="domain" description="Autophagy-related protein 11 C-terminal" evidence="10">
    <location>
        <begin position="925"/>
        <end position="1034"/>
    </location>
</feature>
<keyword evidence="6" id="KW-0926">Vacuole</keyword>
<reference evidence="11 12" key="1">
    <citation type="journal article" date="2020" name="ISME J.">
        <title>Uncovering the hidden diversity of litter-decomposition mechanisms in mushroom-forming fungi.</title>
        <authorList>
            <person name="Floudas D."/>
            <person name="Bentzer J."/>
            <person name="Ahren D."/>
            <person name="Johansson T."/>
            <person name="Persson P."/>
            <person name="Tunlid A."/>
        </authorList>
    </citation>
    <scope>NUCLEOTIDE SEQUENCE [LARGE SCALE GENOMIC DNA]</scope>
    <source>
        <strain evidence="11 12">CBS 175.51</strain>
    </source>
</reference>
<dbReference type="GO" id="GO:1990316">
    <property type="term" value="C:Atg1/ULK1 kinase complex"/>
    <property type="evidence" value="ECO:0007669"/>
    <property type="project" value="TreeGrafter"/>
</dbReference>
<feature type="compositionally biased region" description="Polar residues" evidence="8">
    <location>
        <begin position="1060"/>
        <end position="1070"/>
    </location>
</feature>
<dbReference type="GO" id="GO:0034517">
    <property type="term" value="P:ribophagy"/>
    <property type="evidence" value="ECO:0007669"/>
    <property type="project" value="TreeGrafter"/>
</dbReference>
<name>A0A8H5B0T2_9AGAR</name>
<evidence type="ECO:0000259" key="9">
    <source>
        <dbReference type="Pfam" id="PF04108"/>
    </source>
</evidence>
<dbReference type="Proteomes" id="UP000541558">
    <property type="component" value="Unassembled WGS sequence"/>
</dbReference>
<comment type="subcellular location">
    <subcellularLocation>
        <location evidence="6">Preautophagosomal structure membrane</location>
        <topology evidence="6">Peripheral membrane protein</topology>
    </subcellularLocation>
    <subcellularLocation>
        <location evidence="6">Vacuole membrane</location>
        <topology evidence="6">Peripheral membrane protein</topology>
    </subcellularLocation>
    <text evidence="6">During pexophagy, accumulates in the vacuolar membrane region, where the peroxisomes contact the vacuole.</text>
</comment>
<evidence type="ECO:0000256" key="4">
    <source>
        <dbReference type="ARBA" id="ARBA00023006"/>
    </source>
</evidence>
<feature type="compositionally biased region" description="Low complexity" evidence="8">
    <location>
        <begin position="1143"/>
        <end position="1155"/>
    </location>
</feature>
<dbReference type="EMBL" id="JAACJK010000221">
    <property type="protein sequence ID" value="KAF5314556.1"/>
    <property type="molecule type" value="Genomic_DNA"/>
</dbReference>
<accession>A0A8H5B0T2</accession>
<keyword evidence="4 6" id="KW-0072">Autophagy</keyword>
<feature type="region of interest" description="Disordered" evidence="8">
    <location>
        <begin position="1238"/>
        <end position="1319"/>
    </location>
</feature>
<dbReference type="GO" id="GO:0061709">
    <property type="term" value="P:reticulophagy"/>
    <property type="evidence" value="ECO:0007669"/>
    <property type="project" value="TreeGrafter"/>
</dbReference>
<dbReference type="GO" id="GO:0060090">
    <property type="term" value="F:molecular adaptor activity"/>
    <property type="evidence" value="ECO:0007669"/>
    <property type="project" value="TreeGrafter"/>
</dbReference>
<evidence type="ECO:0000256" key="1">
    <source>
        <dbReference type="ARBA" id="ARBA00009729"/>
    </source>
</evidence>
<keyword evidence="2 6" id="KW-0813">Transport</keyword>
<keyword evidence="3 6" id="KW-0653">Protein transport</keyword>
<organism evidence="11 12">
    <name type="scientific">Ephemerocybe angulata</name>
    <dbReference type="NCBI Taxonomy" id="980116"/>
    <lineage>
        <taxon>Eukaryota</taxon>
        <taxon>Fungi</taxon>
        <taxon>Dikarya</taxon>
        <taxon>Basidiomycota</taxon>
        <taxon>Agaricomycotina</taxon>
        <taxon>Agaricomycetes</taxon>
        <taxon>Agaricomycetidae</taxon>
        <taxon>Agaricales</taxon>
        <taxon>Agaricineae</taxon>
        <taxon>Psathyrellaceae</taxon>
        <taxon>Ephemerocybe</taxon>
    </lineage>
</organism>
<feature type="compositionally biased region" description="Low complexity" evidence="8">
    <location>
        <begin position="1106"/>
        <end position="1127"/>
    </location>
</feature>
<dbReference type="InterPro" id="IPR019460">
    <property type="entry name" value="Atg11_C"/>
</dbReference>
<evidence type="ECO:0000313" key="11">
    <source>
        <dbReference type="EMBL" id="KAF5314556.1"/>
    </source>
</evidence>
<sequence>MIRICTAEDGQVFQTKATLRDIERTGSLEGFIHNEIGIDTDAVIAYLSNGQRLTHANIRELAGSQDQTIFVFTKHYLDYDLEDILRNLYYQPRFQAPVQEDTVSATPPLRYTQFAAACIQNAQKHHDFVTELQHSMHYQNESARVAAATLESHVLIILDTFDSVAANAKRELEKQAVLLEGLAADLDLIGQVRIHVEFLSTSVRKSIESGDKPRVLGDYVANAKMKQVAEASRRTHEDLKTKFEQVDLAVGRVKDGADAIRAALNDVQLLQDADSSVQRSQEISDRIAESAALLESPASSPEAIIQELQQLDAAHRREVQSATDCKNSYTQQHLATLRRISLLNNDLVHIPPSLSALQASFRGKNSFVHIQRLHNMIYAYGATVIEIVRRKEFSRFFYQRAQSILEVMAKLSASERKRRQVYRSEVHGQLPFETKGMDDPVPTIDFSPSGSSDFSYSLERSDVDGLFHVLEDLEQYARTSGDTMALSALQESSNSLQKLVGKMDTLETGFDKIAERSLLSASRVMTSRKRFAGEDEQVYQEILEELRVVEEAKARDASMFDEERRSMKAEIQKLKAALEKSEAKALSEADRATALERELLQARSHADSESNARRIVEERNQELANDIENQRLGISRALADATEQTKTVEKVKQELSQARAEFNEVKELESRSAAKVAALLEEQGNTLRKLEEARARGEDLETQIQAARAESEDVRQALKSTSGEKDRLLKAQASEHDRIIRDHIAEADGDRAVLERQFFELKAVQEHTERQVKDLRTEIEVANADAVGLREELQRVEHELRDAKHVERLLREDLKAGRASQSDFERRGEESNHLIAQILDVAINFRNAHVKALHTAQAMSSLPPSGRHGASHLAESMVSTSMRNHNVMDQTGEPSPIDPSDPQAALDILREFDHDHFLEAIAKTGSTIRKWQKQCREYRERAKGKISFRNFAKGDLALFLPTRNSVSKPWAAFNVSFPHYFLQATGHLAEQLRTREWIVARITSIAERVVDQKDESTNPYGLGDGVKYYMLEVEDWTQPSHNKRRGPSRRITSDQGPDPSHSTPDLQQHRSSSPIPVPPPAASSSEVEDTFHPRNSHAFPSRHRSSSSPGARPSSLSRLLAQASPSPTQEKHPLGSETDGTNPPSHHLLLSSDSDPPLEPEVKEASASTSPPPPPSPSTLLAGSAPRQFVGGQPSPLRPGSRASRLSTTSRFSGRLPTLGAVASGVSKAAPTVALVDQQLPGSPPSYEGGNPFVSPTTPSPPEDSISDAISSPMHGSTDRRRTTSYHIPRSSPLVVAGSQNPAFQQPRASTPSNATSTLASLASSWGVAFGRRKRADPSPLTPPSESPVDNSIDSNDTTTVNAPAEPSTSTTQPSAAHALLKRF</sequence>
<dbReference type="GO" id="GO:0015031">
    <property type="term" value="P:protein transport"/>
    <property type="evidence" value="ECO:0007669"/>
    <property type="project" value="UniProtKB-KW"/>
</dbReference>
<dbReference type="Pfam" id="PF10377">
    <property type="entry name" value="ATG11"/>
    <property type="match status" value="1"/>
</dbReference>
<comment type="subunit">
    <text evidence="6">Homodimer.</text>
</comment>
<evidence type="ECO:0000256" key="2">
    <source>
        <dbReference type="ARBA" id="ARBA00022448"/>
    </source>
</evidence>
<feature type="region of interest" description="Disordered" evidence="8">
    <location>
        <begin position="1038"/>
        <end position="1216"/>
    </location>
</feature>
<feature type="region of interest" description="Disordered" evidence="8">
    <location>
        <begin position="1331"/>
        <end position="1384"/>
    </location>
</feature>
<dbReference type="PANTHER" id="PTHR13222:SF1">
    <property type="entry name" value="RB1-INDUCIBLE COILED-COIL PROTEIN 1"/>
    <property type="match status" value="1"/>
</dbReference>
<feature type="compositionally biased region" description="Low complexity" evidence="8">
    <location>
        <begin position="1309"/>
        <end position="1319"/>
    </location>
</feature>
<feature type="coiled-coil region" evidence="7">
    <location>
        <begin position="557"/>
        <end position="598"/>
    </location>
</feature>
<keyword evidence="12" id="KW-1185">Reference proteome</keyword>
<feature type="coiled-coil region" evidence="7">
    <location>
        <begin position="765"/>
        <end position="813"/>
    </location>
</feature>
<evidence type="ECO:0000256" key="3">
    <source>
        <dbReference type="ARBA" id="ARBA00022927"/>
    </source>
</evidence>
<dbReference type="GO" id="GO:0000422">
    <property type="term" value="P:autophagy of mitochondrion"/>
    <property type="evidence" value="ECO:0007669"/>
    <property type="project" value="TreeGrafter"/>
</dbReference>
<evidence type="ECO:0000256" key="7">
    <source>
        <dbReference type="SAM" id="Coils"/>
    </source>
</evidence>
<dbReference type="GO" id="GO:0000045">
    <property type="term" value="P:autophagosome assembly"/>
    <property type="evidence" value="ECO:0007669"/>
    <property type="project" value="UniProtKB-UniRule"/>
</dbReference>
<evidence type="ECO:0000256" key="8">
    <source>
        <dbReference type="SAM" id="MobiDB-lite"/>
    </source>
</evidence>
<dbReference type="GO" id="GO:0005774">
    <property type="term" value="C:vacuolar membrane"/>
    <property type="evidence" value="ECO:0007669"/>
    <property type="project" value="UniProtKB-SubCell"/>
</dbReference>
<gene>
    <name evidence="11" type="ORF">D9611_007222</name>
</gene>
<comment type="caution">
    <text evidence="11">The sequence shown here is derived from an EMBL/GenBank/DDBJ whole genome shotgun (WGS) entry which is preliminary data.</text>
</comment>
<keyword evidence="6" id="KW-0472">Membrane</keyword>
<dbReference type="InterPro" id="IPR040040">
    <property type="entry name" value="ATG11"/>
</dbReference>
<dbReference type="GO" id="GO:1903599">
    <property type="term" value="P:positive regulation of autophagy of mitochondrion"/>
    <property type="evidence" value="ECO:0007669"/>
    <property type="project" value="UniProtKB-UniRule"/>
</dbReference>
<dbReference type="PANTHER" id="PTHR13222">
    <property type="entry name" value="RB1-INDUCIBLE COILED-COIL"/>
    <property type="match status" value="1"/>
</dbReference>
<dbReference type="GO" id="GO:0034045">
    <property type="term" value="C:phagophore assembly site membrane"/>
    <property type="evidence" value="ECO:0007669"/>
    <property type="project" value="UniProtKB-SubCell"/>
</dbReference>
<dbReference type="OrthoDB" id="447953at2759"/>
<dbReference type="GO" id="GO:0034727">
    <property type="term" value="P:piecemeal microautophagy of the nucleus"/>
    <property type="evidence" value="ECO:0007669"/>
    <property type="project" value="TreeGrafter"/>
</dbReference>
<dbReference type="Pfam" id="PF04108">
    <property type="entry name" value="ATG17_like"/>
    <property type="match status" value="1"/>
</dbReference>
<dbReference type="GO" id="GO:0019901">
    <property type="term" value="F:protein kinase binding"/>
    <property type="evidence" value="ECO:0007669"/>
    <property type="project" value="TreeGrafter"/>
</dbReference>
<feature type="domain" description="Autophagy protein ATG17-like" evidence="9">
    <location>
        <begin position="115"/>
        <end position="426"/>
    </location>
</feature>
<comment type="function">
    <text evidence="6">Involved in cytoplasm to vacuole transport (Cvt), pexophagy, mitophagy and nucleophagy. Recruits mitochondria for their selective degradation via autophagy (mitophagy) during starvation. Works as scaffold proteins that recruit ATG proteins to the pre-autophagosome (PAS), the site of vesicle/autophagosome formation. Required for the Cvt vesicles completion.</text>
</comment>
<feature type="compositionally biased region" description="Polar residues" evidence="8">
    <location>
        <begin position="1348"/>
        <end position="1375"/>
    </location>
</feature>
<comment type="similarity">
    <text evidence="1 6">Belongs to the ATG11 family.</text>
</comment>
<evidence type="ECO:0000256" key="6">
    <source>
        <dbReference type="RuleBase" id="RU367075"/>
    </source>
</evidence>
<proteinExistence type="inferred from homology"/>
<evidence type="ECO:0000313" key="12">
    <source>
        <dbReference type="Proteomes" id="UP000541558"/>
    </source>
</evidence>
<keyword evidence="5 7" id="KW-0175">Coiled coil</keyword>
<feature type="compositionally biased region" description="Polar residues" evidence="8">
    <location>
        <begin position="1298"/>
        <end position="1308"/>
    </location>
</feature>
<evidence type="ECO:0000259" key="10">
    <source>
        <dbReference type="Pfam" id="PF10377"/>
    </source>
</evidence>
<dbReference type="InterPro" id="IPR045326">
    <property type="entry name" value="ATG17-like_dom"/>
</dbReference>